<evidence type="ECO:0000259" key="2">
    <source>
        <dbReference type="Pfam" id="PF13524"/>
    </source>
</evidence>
<dbReference type="InterPro" id="IPR055259">
    <property type="entry name" value="YkvP/CgeB_Glyco_trans-like"/>
</dbReference>
<keyword evidence="3" id="KW-0808">Transferase</keyword>
<feature type="domain" description="Spore protein YkvP/CgeB glycosyl transferase-like" evidence="2">
    <location>
        <begin position="231"/>
        <end position="337"/>
    </location>
</feature>
<accession>A0A6G7YJT0</accession>
<dbReference type="CDD" id="cd03801">
    <property type="entry name" value="GT4_PimA-like"/>
    <property type="match status" value="1"/>
</dbReference>
<proteinExistence type="predicted"/>
<dbReference type="GO" id="GO:0016740">
    <property type="term" value="F:transferase activity"/>
    <property type="evidence" value="ECO:0007669"/>
    <property type="project" value="UniProtKB-KW"/>
</dbReference>
<dbReference type="KEGG" id="npi:G7071_17650"/>
<evidence type="ECO:0000313" key="3">
    <source>
        <dbReference type="EMBL" id="QIK76990.1"/>
    </source>
</evidence>
<evidence type="ECO:0000313" key="4">
    <source>
        <dbReference type="Proteomes" id="UP000502035"/>
    </source>
</evidence>
<dbReference type="Pfam" id="PF13692">
    <property type="entry name" value="Glyco_trans_1_4"/>
    <property type="match status" value="1"/>
</dbReference>
<dbReference type="EMBL" id="CP049866">
    <property type="protein sequence ID" value="QIK76990.1"/>
    <property type="molecule type" value="Genomic_DNA"/>
</dbReference>
<reference evidence="3 4" key="1">
    <citation type="submission" date="2020-03" db="EMBL/GenBank/DDBJ databases">
        <title>Nocardioides sp. nov., isolated from fish.</title>
        <authorList>
            <person name="Hyun D.-W."/>
            <person name="Bae J.-W."/>
        </authorList>
    </citation>
    <scope>NUCLEOTIDE SEQUENCE [LARGE SCALE GENOMIC DNA]</scope>
    <source>
        <strain evidence="3 4">HDW12A</strain>
    </source>
</reference>
<gene>
    <name evidence="3" type="ORF">G7071_17650</name>
</gene>
<dbReference type="PANTHER" id="PTHR12526">
    <property type="entry name" value="GLYCOSYLTRANSFERASE"/>
    <property type="match status" value="1"/>
</dbReference>
<keyword evidence="4" id="KW-1185">Reference proteome</keyword>
<organism evidence="3 4">
    <name type="scientific">Nocardioides piscis</name>
    <dbReference type="NCBI Taxonomy" id="2714938"/>
    <lineage>
        <taxon>Bacteria</taxon>
        <taxon>Bacillati</taxon>
        <taxon>Actinomycetota</taxon>
        <taxon>Actinomycetes</taxon>
        <taxon>Propionibacteriales</taxon>
        <taxon>Nocardioidaceae</taxon>
        <taxon>Nocardioides</taxon>
    </lineage>
</organism>
<evidence type="ECO:0000256" key="1">
    <source>
        <dbReference type="SAM" id="MobiDB-lite"/>
    </source>
</evidence>
<dbReference type="Pfam" id="PF13524">
    <property type="entry name" value="Glyco_trans_1_2"/>
    <property type="match status" value="1"/>
</dbReference>
<dbReference type="Gene3D" id="3.40.50.2000">
    <property type="entry name" value="Glycogen Phosphorylase B"/>
    <property type="match status" value="2"/>
</dbReference>
<feature type="region of interest" description="Disordered" evidence="1">
    <location>
        <begin position="1"/>
        <end position="23"/>
    </location>
</feature>
<dbReference type="RefSeq" id="WP_166320674.1">
    <property type="nucleotide sequence ID" value="NZ_CP049866.1"/>
</dbReference>
<dbReference type="SUPFAM" id="SSF53756">
    <property type="entry name" value="UDP-Glycosyltransferase/glycogen phosphorylase"/>
    <property type="match status" value="1"/>
</dbReference>
<protein>
    <submittedName>
        <fullName evidence="3">Glycosyltransferase</fullName>
    </submittedName>
</protein>
<name>A0A6G7YJT0_9ACTN</name>
<dbReference type="AlphaFoldDB" id="A0A6G7YJT0"/>
<sequence length="725" mass="79012">MSPGTTPDRAAAGPARSDSDEISALDRRRAAYRQLVDGELATGDGDRVLFFVHSVDLRHATPDLVAAAGLGLALADRGYGVRLVPRHRWHLGGAADIWIATTPDADPSQAPVDAWKVAWAHGEVETWAELDHLQAFDQVLVGSEVARSILRRTRAGRVDLLRCAADAELFACGAGEHEPRAGAIAVGVHVERSRAIHPLINDLGLTVPLTVYAEPLRSMRSGLLGRLDEPVPWLRAPEVLTCSELTVIELPSHAIADATLPAHFFESIACGSLPLLNSALGAVECGLPVPVYRSSEELGEVITSLLAAPDGVRAEVDRLREHVLDQHTWDVRARELEEGLAVARSEQASPPPRRALHYFPDYNRANPYQGMLFAELDAVDAYPVGVSDVVEHLENRSVASVPGTLNIHWTTPIMQHATGPFRAAIELDRFSAALHKFRTAGGRLVWTLHNVLPHEARHVWAETKLAQLLADRADAIHALSEITARQASEVLRLDPRRVVVIEHSSYVGCYPDWISREAARSHLGLSASDKVLVALGGIRPYKGLGRLLDVFHELAEEDPSLHLLVAGKPAQTQETAGLERRCELSSRVISEFSHVPDDQLQVWFGAADLAVLPYSRILNSGVFWLAQTFGLPIVGPRTGALLDLADEPHVRLFNPRDDRSLKETLRATITDLVADPGRADQARASSIAAARSRPPGRMARDFAHFIDPLLSAQGQTIRKEAQVTA</sequence>
<dbReference type="Proteomes" id="UP000502035">
    <property type="component" value="Chromosome"/>
</dbReference>